<proteinExistence type="predicted"/>
<dbReference type="Proteomes" id="UP000321570">
    <property type="component" value="Unassembled WGS sequence"/>
</dbReference>
<sequence>MPIKKLGQEYFLELTTIPRLTKGISPVLEHSGKFVCYRPRKKQSRRVCRGFSSQSVTNISTA</sequence>
<evidence type="ECO:0000313" key="3">
    <source>
        <dbReference type="Proteomes" id="UP000321570"/>
    </source>
</evidence>
<evidence type="ECO:0000313" key="1">
    <source>
        <dbReference type="EMBL" id="VUZ40651.1"/>
    </source>
</evidence>
<gene>
    <name evidence="2" type="ORF">WMSIL1_LOCUS1653</name>
    <name evidence="1" type="ORF">WMSIL1_LOCUS1655</name>
</gene>
<organism evidence="2 3">
    <name type="scientific">Hymenolepis diminuta</name>
    <name type="common">Rat tapeworm</name>
    <dbReference type="NCBI Taxonomy" id="6216"/>
    <lineage>
        <taxon>Eukaryota</taxon>
        <taxon>Metazoa</taxon>
        <taxon>Spiralia</taxon>
        <taxon>Lophotrochozoa</taxon>
        <taxon>Platyhelminthes</taxon>
        <taxon>Cestoda</taxon>
        <taxon>Eucestoda</taxon>
        <taxon>Cyclophyllidea</taxon>
        <taxon>Hymenolepididae</taxon>
        <taxon>Hymenolepis</taxon>
    </lineage>
</organism>
<dbReference type="AlphaFoldDB" id="A0A564Y040"/>
<dbReference type="EMBL" id="CABIJS010000038">
    <property type="protein sequence ID" value="VUZ40651.1"/>
    <property type="molecule type" value="Genomic_DNA"/>
</dbReference>
<name>A0A564Y040_HYMDI</name>
<evidence type="ECO:0000313" key="2">
    <source>
        <dbReference type="EMBL" id="VUZ40665.1"/>
    </source>
</evidence>
<dbReference type="EMBL" id="CABIJS010000038">
    <property type="protein sequence ID" value="VUZ40665.1"/>
    <property type="molecule type" value="Genomic_DNA"/>
</dbReference>
<reference evidence="2 3" key="1">
    <citation type="submission" date="2019-07" db="EMBL/GenBank/DDBJ databases">
        <authorList>
            <person name="Jastrzebski P J."/>
            <person name="Paukszto L."/>
            <person name="Jastrzebski P J."/>
        </authorList>
    </citation>
    <scope>NUCLEOTIDE SEQUENCE [LARGE SCALE GENOMIC DNA]</scope>
    <source>
        <strain evidence="2 3">WMS-il1</strain>
    </source>
</reference>
<keyword evidence="3" id="KW-1185">Reference proteome</keyword>
<protein>
    <submittedName>
        <fullName evidence="2">Uncharacterized protein</fullName>
    </submittedName>
</protein>
<accession>A0A564Y040</accession>